<evidence type="ECO:0000313" key="3">
    <source>
        <dbReference type="Proteomes" id="UP000249794"/>
    </source>
</evidence>
<dbReference type="AlphaFoldDB" id="A0A2W4YKU5"/>
<sequence length="230" mass="25793">MDSLESQKAADESKPDAAELENSAELDLSSAKDKERLPSQAEGTEGKEKQPYQRRRKLYQALARIEGSLKVKEDDLVIITKGDKAEFQVAQIRGQHTAMRLLKRAANQRQGFYSFYPHSESQVVSLINFSAEGGEPHPEVPPADRMFICGKLISKDEDAFLVDIGRNRRTHKAKKQISMPLRIAGKVADPIWTLGQWIGLVLHRQGTNWVWTGETRAVLESSSPKVKKEG</sequence>
<evidence type="ECO:0000313" key="2">
    <source>
        <dbReference type="EMBL" id="PZO47075.1"/>
    </source>
</evidence>
<feature type="compositionally biased region" description="Basic and acidic residues" evidence="1">
    <location>
        <begin position="8"/>
        <end position="17"/>
    </location>
</feature>
<comment type="caution">
    <text evidence="2">The sequence shown here is derived from an EMBL/GenBank/DDBJ whole genome shotgun (WGS) entry which is preliminary data.</text>
</comment>
<accession>A0A2W4YKU5</accession>
<name>A0A2W4YKU5_9CYAN</name>
<reference evidence="3" key="1">
    <citation type="submission" date="2018-04" db="EMBL/GenBank/DDBJ databases">
        <authorList>
            <person name="Cornet L."/>
        </authorList>
    </citation>
    <scope>NUCLEOTIDE SEQUENCE [LARGE SCALE GENOMIC DNA]</scope>
</reference>
<dbReference type="Proteomes" id="UP000249794">
    <property type="component" value="Unassembled WGS sequence"/>
</dbReference>
<proteinExistence type="predicted"/>
<dbReference type="EMBL" id="QBMP01000286">
    <property type="protein sequence ID" value="PZO47075.1"/>
    <property type="molecule type" value="Genomic_DNA"/>
</dbReference>
<gene>
    <name evidence="2" type="ORF">DCF15_19475</name>
</gene>
<organism evidence="2 3">
    <name type="scientific">Phormidesmis priestleyi</name>
    <dbReference type="NCBI Taxonomy" id="268141"/>
    <lineage>
        <taxon>Bacteria</taxon>
        <taxon>Bacillati</taxon>
        <taxon>Cyanobacteriota</taxon>
        <taxon>Cyanophyceae</taxon>
        <taxon>Leptolyngbyales</taxon>
        <taxon>Leptolyngbyaceae</taxon>
        <taxon>Phormidesmis</taxon>
    </lineage>
</organism>
<feature type="region of interest" description="Disordered" evidence="1">
    <location>
        <begin position="1"/>
        <end position="54"/>
    </location>
</feature>
<reference evidence="2 3" key="2">
    <citation type="submission" date="2018-06" db="EMBL/GenBank/DDBJ databases">
        <title>Metagenomic assembly of (sub)arctic Cyanobacteria and their associated microbiome from non-axenic cultures.</title>
        <authorList>
            <person name="Baurain D."/>
        </authorList>
    </citation>
    <scope>NUCLEOTIDE SEQUENCE [LARGE SCALE GENOMIC DNA]</scope>
    <source>
        <strain evidence="2">ULC027bin1</strain>
    </source>
</reference>
<evidence type="ECO:0000256" key="1">
    <source>
        <dbReference type="SAM" id="MobiDB-lite"/>
    </source>
</evidence>
<protein>
    <submittedName>
        <fullName evidence="2">Uncharacterized protein</fullName>
    </submittedName>
</protein>